<feature type="compositionally biased region" description="Low complexity" evidence="4">
    <location>
        <begin position="576"/>
        <end position="602"/>
    </location>
</feature>
<dbReference type="PROSITE" id="PS50102">
    <property type="entry name" value="RRM"/>
    <property type="match status" value="2"/>
</dbReference>
<keyword evidence="7" id="KW-1185">Reference proteome</keyword>
<dbReference type="Proteomes" id="UP001142055">
    <property type="component" value="Chromosome 3"/>
</dbReference>
<feature type="region of interest" description="Disordered" evidence="4">
    <location>
        <begin position="233"/>
        <end position="379"/>
    </location>
</feature>
<feature type="compositionally biased region" description="Polar residues" evidence="4">
    <location>
        <begin position="361"/>
        <end position="375"/>
    </location>
</feature>
<proteinExistence type="predicted"/>
<dbReference type="SUPFAM" id="SSF54928">
    <property type="entry name" value="RNA-binding domain, RBD"/>
    <property type="match status" value="3"/>
</dbReference>
<protein>
    <recommendedName>
        <fullName evidence="5">RRM domain-containing protein</fullName>
    </recommendedName>
</protein>
<dbReference type="Gene3D" id="3.30.70.330">
    <property type="match status" value="3"/>
</dbReference>
<feature type="region of interest" description="Disordered" evidence="4">
    <location>
        <begin position="564"/>
        <end position="604"/>
    </location>
</feature>
<dbReference type="InterPro" id="IPR000504">
    <property type="entry name" value="RRM_dom"/>
</dbReference>
<feature type="compositionally biased region" description="Basic and acidic residues" evidence="4">
    <location>
        <begin position="271"/>
        <end position="285"/>
    </location>
</feature>
<feature type="compositionally biased region" description="Polar residues" evidence="4">
    <location>
        <begin position="480"/>
        <end position="497"/>
    </location>
</feature>
<dbReference type="InterPro" id="IPR012677">
    <property type="entry name" value="Nucleotide-bd_a/b_plait_sf"/>
</dbReference>
<evidence type="ECO:0000256" key="1">
    <source>
        <dbReference type="ARBA" id="ARBA00022737"/>
    </source>
</evidence>
<dbReference type="SMART" id="SM00360">
    <property type="entry name" value="RRM"/>
    <property type="match status" value="3"/>
</dbReference>
<dbReference type="InterPro" id="IPR035979">
    <property type="entry name" value="RBD_domain_sf"/>
</dbReference>
<sequence length="646" mass="73071">MAKEESFILRIRGVPWSCTHEEIGAFFKDAKIKNGTAGIHFKIDERNGRLSGEAYIEFNSSEDYENAQKQHLNYIGDRYIEIFTASEEEFKNYLEQVKSLGKHGSKRNGNNGSMNNNNDVDDSMFIRIRGLPFNCTIKDICNFFDGLEIARNGIKMPLDRQGRSVGDAFIQFATVSDADKSLTKHKEKMGRRYIEVFRSNGYEYHNVMLGNDGPPFRPPYEFDNFGPPPWDPYYNDGLLGPRPPPPPSGLLYPPGPPRGYGPPPPPDWEYQMDRRPPYEDFHGPPREPIPPSYGYRSPPPPQRGSHYGPMKSNRMSHFNGPNKPYDRFGPANDRFHYYRQPPSPPSSRNGGPIIPNRPISPIQQSGMYNSPIPKQSSSTSSSHIIFVRDLPSHIFEADLMRFFDSPGINVKPINVRLMKGDYGQPTEAKVEFASHQDAIKAMEKDKAILFDRRVDLFLCSKDIYPVSSSGPMNGNGHHSYANNNGNKMQQPDSKSQNQILGSNYSYEVDNVSKSTTNYNYGYNNNSNVPQTMVPSQQQPQQPKEGEKNFSFYGMVPRGWQAEFSVPSGQLKPPPQQQAQQPLSINQAPSATTTNNNYTYSNPYLTGQYGQQNTYGSYNTNYNTTPSTTLGYHTIRKDPVNYSGVQR</sequence>
<dbReference type="InterPro" id="IPR050666">
    <property type="entry name" value="ESRP"/>
</dbReference>
<feature type="compositionally biased region" description="Pro residues" evidence="4">
    <location>
        <begin position="286"/>
        <end position="302"/>
    </location>
</feature>
<dbReference type="EMBL" id="JAPWDV010000003">
    <property type="protein sequence ID" value="KAJ6218382.1"/>
    <property type="molecule type" value="Genomic_DNA"/>
</dbReference>
<feature type="domain" description="RRM" evidence="5">
    <location>
        <begin position="7"/>
        <end position="87"/>
    </location>
</feature>
<reference evidence="6" key="1">
    <citation type="submission" date="2022-12" db="EMBL/GenBank/DDBJ databases">
        <title>Genome assemblies of Blomia tropicalis.</title>
        <authorList>
            <person name="Cui Y."/>
        </authorList>
    </citation>
    <scope>NUCLEOTIDE SEQUENCE</scope>
    <source>
        <tissue evidence="6">Adult mites</tissue>
    </source>
</reference>
<dbReference type="GO" id="GO:0003723">
    <property type="term" value="F:RNA binding"/>
    <property type="evidence" value="ECO:0007669"/>
    <property type="project" value="UniProtKB-UniRule"/>
</dbReference>
<feature type="region of interest" description="Disordered" evidence="4">
    <location>
        <begin position="526"/>
        <end position="550"/>
    </location>
</feature>
<keyword evidence="1" id="KW-0677">Repeat</keyword>
<evidence type="ECO:0000256" key="3">
    <source>
        <dbReference type="PROSITE-ProRule" id="PRU00176"/>
    </source>
</evidence>
<feature type="compositionally biased region" description="Pro residues" evidence="4">
    <location>
        <begin position="241"/>
        <end position="267"/>
    </location>
</feature>
<evidence type="ECO:0000256" key="4">
    <source>
        <dbReference type="SAM" id="MobiDB-lite"/>
    </source>
</evidence>
<evidence type="ECO:0000259" key="5">
    <source>
        <dbReference type="PROSITE" id="PS50102"/>
    </source>
</evidence>
<name>A0A9Q0M5G0_BLOTA</name>
<organism evidence="6 7">
    <name type="scientific">Blomia tropicalis</name>
    <name type="common">Mite</name>
    <dbReference type="NCBI Taxonomy" id="40697"/>
    <lineage>
        <taxon>Eukaryota</taxon>
        <taxon>Metazoa</taxon>
        <taxon>Ecdysozoa</taxon>
        <taxon>Arthropoda</taxon>
        <taxon>Chelicerata</taxon>
        <taxon>Arachnida</taxon>
        <taxon>Acari</taxon>
        <taxon>Acariformes</taxon>
        <taxon>Sarcoptiformes</taxon>
        <taxon>Astigmata</taxon>
        <taxon>Glycyphagoidea</taxon>
        <taxon>Echimyopodidae</taxon>
        <taxon>Blomia</taxon>
    </lineage>
</organism>
<accession>A0A9Q0M5G0</accession>
<dbReference type="PANTHER" id="PTHR13976">
    <property type="entry name" value="HETEROGENEOUS NUCLEAR RIBONUCLEOPROTEIN-RELATED"/>
    <property type="match status" value="1"/>
</dbReference>
<evidence type="ECO:0000313" key="7">
    <source>
        <dbReference type="Proteomes" id="UP001142055"/>
    </source>
</evidence>
<evidence type="ECO:0000313" key="6">
    <source>
        <dbReference type="EMBL" id="KAJ6218382.1"/>
    </source>
</evidence>
<gene>
    <name evidence="6" type="ORF">RDWZM_009539</name>
</gene>
<feature type="region of interest" description="Disordered" evidence="4">
    <location>
        <begin position="469"/>
        <end position="497"/>
    </location>
</feature>
<dbReference type="AlphaFoldDB" id="A0A9Q0M5G0"/>
<feature type="domain" description="RRM" evidence="5">
    <location>
        <begin position="124"/>
        <end position="201"/>
    </location>
</feature>
<comment type="caution">
    <text evidence="6">The sequence shown here is derived from an EMBL/GenBank/DDBJ whole genome shotgun (WGS) entry which is preliminary data.</text>
</comment>
<keyword evidence="2 3" id="KW-0694">RNA-binding</keyword>
<feature type="compositionally biased region" description="Low complexity" evidence="4">
    <location>
        <begin position="526"/>
        <end position="542"/>
    </location>
</feature>
<dbReference type="Pfam" id="PF00076">
    <property type="entry name" value="RRM_1"/>
    <property type="match status" value="2"/>
</dbReference>
<evidence type="ECO:0000256" key="2">
    <source>
        <dbReference type="ARBA" id="ARBA00022884"/>
    </source>
</evidence>